<organism evidence="1 2">
    <name type="scientific">Parasponia andersonii</name>
    <name type="common">Sponia andersonii</name>
    <dbReference type="NCBI Taxonomy" id="3476"/>
    <lineage>
        <taxon>Eukaryota</taxon>
        <taxon>Viridiplantae</taxon>
        <taxon>Streptophyta</taxon>
        <taxon>Embryophyta</taxon>
        <taxon>Tracheophyta</taxon>
        <taxon>Spermatophyta</taxon>
        <taxon>Magnoliopsida</taxon>
        <taxon>eudicotyledons</taxon>
        <taxon>Gunneridae</taxon>
        <taxon>Pentapetalae</taxon>
        <taxon>rosids</taxon>
        <taxon>fabids</taxon>
        <taxon>Rosales</taxon>
        <taxon>Cannabaceae</taxon>
        <taxon>Parasponia</taxon>
    </lineage>
</organism>
<reference evidence="2" key="1">
    <citation type="submission" date="2016-06" db="EMBL/GenBank/DDBJ databases">
        <title>Parallel loss of symbiosis genes in relatives of nitrogen-fixing non-legume Parasponia.</title>
        <authorList>
            <person name="Van Velzen R."/>
            <person name="Holmer R."/>
            <person name="Bu F."/>
            <person name="Rutten L."/>
            <person name="Van Zeijl A."/>
            <person name="Liu W."/>
            <person name="Santuari L."/>
            <person name="Cao Q."/>
            <person name="Sharma T."/>
            <person name="Shen D."/>
            <person name="Roswanjaya Y."/>
            <person name="Wardhani T."/>
            <person name="Kalhor M.S."/>
            <person name="Jansen J."/>
            <person name="Van den Hoogen J."/>
            <person name="Gungor B."/>
            <person name="Hartog M."/>
            <person name="Hontelez J."/>
            <person name="Verver J."/>
            <person name="Yang W.-C."/>
            <person name="Schijlen E."/>
            <person name="Repin R."/>
            <person name="Schilthuizen M."/>
            <person name="Schranz E."/>
            <person name="Heidstra R."/>
            <person name="Miyata K."/>
            <person name="Fedorova E."/>
            <person name="Kohlen W."/>
            <person name="Bisseling T."/>
            <person name="Smit S."/>
            <person name="Geurts R."/>
        </authorList>
    </citation>
    <scope>NUCLEOTIDE SEQUENCE [LARGE SCALE GENOMIC DNA]</scope>
    <source>
        <strain evidence="2">cv. WU1-14</strain>
    </source>
</reference>
<dbReference type="AlphaFoldDB" id="A0A2P5BFN1"/>
<dbReference type="Proteomes" id="UP000237105">
    <property type="component" value="Unassembled WGS sequence"/>
</dbReference>
<dbReference type="EMBL" id="JXTB01000292">
    <property type="protein sequence ID" value="PON47569.1"/>
    <property type="molecule type" value="Genomic_DNA"/>
</dbReference>
<accession>A0A2P5BFN1</accession>
<gene>
    <name evidence="1" type="ORF">PanWU01x14_243280</name>
</gene>
<evidence type="ECO:0000313" key="2">
    <source>
        <dbReference type="Proteomes" id="UP000237105"/>
    </source>
</evidence>
<keyword evidence="2" id="KW-1185">Reference proteome</keyword>
<comment type="caution">
    <text evidence="1">The sequence shown here is derived from an EMBL/GenBank/DDBJ whole genome shotgun (WGS) entry which is preliminary data.</text>
</comment>
<name>A0A2P5BFN1_PARAD</name>
<protein>
    <submittedName>
        <fullName evidence="1">Uncharacterized protein</fullName>
    </submittedName>
</protein>
<proteinExistence type="predicted"/>
<evidence type="ECO:0000313" key="1">
    <source>
        <dbReference type="EMBL" id="PON47569.1"/>
    </source>
</evidence>
<sequence>MVQGKTMMSCIRKIAKQTLDSIPMISSGLTHELRQLSNNICNIKMSEAQVLETINNCSVFRRICQCSSGKYRKCWLIGKRSDDRFGPNHICTDEKIYDILPLREK</sequence>